<dbReference type="GO" id="GO:0050797">
    <property type="term" value="F:thymidylate synthase (FAD) activity"/>
    <property type="evidence" value="ECO:0007669"/>
    <property type="project" value="UniProtKB-UniRule"/>
</dbReference>
<dbReference type="AlphaFoldDB" id="A0A843AIT6"/>
<dbReference type="NCBIfam" id="TIGR02170">
    <property type="entry name" value="thyX"/>
    <property type="match status" value="1"/>
</dbReference>
<evidence type="ECO:0000256" key="1">
    <source>
        <dbReference type="HAMAP-Rule" id="MF_01408"/>
    </source>
</evidence>
<dbReference type="RefSeq" id="WP_014558094.1">
    <property type="nucleotide sequence ID" value="NZ_JADEZV010000003.1"/>
</dbReference>
<keyword evidence="1" id="KW-0521">NADP</keyword>
<dbReference type="PANTHER" id="PTHR34934:SF1">
    <property type="entry name" value="FLAVIN-DEPENDENT THYMIDYLATE SYNTHASE"/>
    <property type="match status" value="1"/>
</dbReference>
<dbReference type="InterPro" id="IPR003669">
    <property type="entry name" value="Thymidylate_synthase_ThyX"/>
</dbReference>
<keyword evidence="1" id="KW-0285">Flavoprotein</keyword>
<feature type="binding site" evidence="1">
    <location>
        <begin position="160"/>
        <end position="162"/>
    </location>
    <ligand>
        <name>FAD</name>
        <dbReference type="ChEBI" id="CHEBI:57692"/>
        <note>ligand shared between neighboring subunits</note>
    </ligand>
</feature>
<dbReference type="UniPathway" id="UPA00575"/>
<dbReference type="GO" id="GO:0004799">
    <property type="term" value="F:thymidylate synthase activity"/>
    <property type="evidence" value="ECO:0007669"/>
    <property type="project" value="TreeGrafter"/>
</dbReference>
<dbReference type="GO" id="GO:0006231">
    <property type="term" value="P:dTMP biosynthetic process"/>
    <property type="evidence" value="ECO:0007669"/>
    <property type="project" value="UniProtKB-UniRule"/>
</dbReference>
<feature type="binding site" evidence="1">
    <location>
        <begin position="79"/>
        <end position="81"/>
    </location>
    <ligand>
        <name>FAD</name>
        <dbReference type="ChEBI" id="CHEBI:57692"/>
        <note>ligand shared between neighboring subunits</note>
    </ligand>
</feature>
<dbReference type="GeneID" id="12450047"/>
<dbReference type="Gene3D" id="3.30.1360.170">
    <property type="match status" value="1"/>
</dbReference>
<keyword evidence="1" id="KW-0545">Nucleotide biosynthesis</keyword>
<accession>A0A843AIT6</accession>
<keyword evidence="1 2" id="KW-0808">Transferase</keyword>
<comment type="subunit">
    <text evidence="1">Homotetramer.</text>
</comment>
<dbReference type="PROSITE" id="PS51331">
    <property type="entry name" value="THYX"/>
    <property type="match status" value="1"/>
</dbReference>
<dbReference type="HAMAP" id="MF_01408">
    <property type="entry name" value="ThyX"/>
    <property type="match status" value="1"/>
</dbReference>
<dbReference type="CDD" id="cd20175">
    <property type="entry name" value="ThyX"/>
    <property type="match status" value="1"/>
</dbReference>
<comment type="function">
    <text evidence="1">Catalyzes the reductive methylation of 2'-deoxyuridine-5'-monophosphate (dUMP) to 2'-deoxythymidine-5'-monophosphate (dTMP) while utilizing 5,10-methylenetetrahydrofolate (mTHF) as the methyl donor, and NADPH and FADH(2) as the reductant.</text>
</comment>
<name>A0A843AIT6_9CREN</name>
<comment type="caution">
    <text evidence="2">The sequence shown here is derived from an EMBL/GenBank/DDBJ whole genome shotgun (WGS) entry which is preliminary data.</text>
</comment>
<feature type="binding site" evidence="1">
    <location>
        <position position="171"/>
    </location>
    <ligand>
        <name>dUMP</name>
        <dbReference type="ChEBI" id="CHEBI:246422"/>
        <note>ligand shared between dimeric partners</note>
    </ligand>
</feature>
<dbReference type="SUPFAM" id="SSF69796">
    <property type="entry name" value="Thymidylate synthase-complementing protein Thy1"/>
    <property type="match status" value="1"/>
</dbReference>
<feature type="binding site" evidence="1">
    <location>
        <position position="55"/>
    </location>
    <ligand>
        <name>FAD</name>
        <dbReference type="ChEBI" id="CHEBI:57692"/>
        <note>ligand shared between neighboring subunits</note>
    </ligand>
</feature>
<gene>
    <name evidence="1" type="primary">thyX</name>
    <name evidence="2" type="ORF">IOK49_05360</name>
</gene>
<comment type="similarity">
    <text evidence="1">Belongs to the thymidylate synthase ThyX family.</text>
</comment>
<dbReference type="OMA" id="CRSWIHY"/>
<dbReference type="GO" id="GO:0050660">
    <property type="term" value="F:flavin adenine dinucleotide binding"/>
    <property type="evidence" value="ECO:0007669"/>
    <property type="project" value="UniProtKB-UniRule"/>
</dbReference>
<comment type="catalytic activity">
    <reaction evidence="1">
        <text>dUMP + (6R)-5,10-methylene-5,6,7,8-tetrahydrofolate + NADPH + H(+) = dTMP + (6S)-5,6,7,8-tetrahydrofolate + NADP(+)</text>
        <dbReference type="Rhea" id="RHEA:29043"/>
        <dbReference type="ChEBI" id="CHEBI:15378"/>
        <dbReference type="ChEBI" id="CHEBI:15636"/>
        <dbReference type="ChEBI" id="CHEBI:57453"/>
        <dbReference type="ChEBI" id="CHEBI:57783"/>
        <dbReference type="ChEBI" id="CHEBI:58349"/>
        <dbReference type="ChEBI" id="CHEBI:63528"/>
        <dbReference type="ChEBI" id="CHEBI:246422"/>
        <dbReference type="EC" id="2.1.1.148"/>
    </reaction>
</comment>
<comment type="cofactor">
    <cofactor evidence="1">
        <name>FAD</name>
        <dbReference type="ChEBI" id="CHEBI:57692"/>
    </cofactor>
    <text evidence="1">Binds 4 FAD per tetramer. Each FAD binding site is formed by three monomers.</text>
</comment>
<dbReference type="GO" id="GO:0070402">
    <property type="term" value="F:NADPH binding"/>
    <property type="evidence" value="ECO:0007669"/>
    <property type="project" value="TreeGrafter"/>
</dbReference>
<organism evidence="2 3">
    <name type="scientific">Fervidicoccus fontis</name>
    <dbReference type="NCBI Taxonomy" id="683846"/>
    <lineage>
        <taxon>Archaea</taxon>
        <taxon>Thermoproteota</taxon>
        <taxon>Thermoprotei</taxon>
        <taxon>Fervidicoccales</taxon>
        <taxon>Fervidicoccaceae</taxon>
        <taxon>Fervidicoccus</taxon>
    </lineage>
</organism>
<feature type="binding site" description="in other chain" evidence="1">
    <location>
        <begin position="87"/>
        <end position="91"/>
    </location>
    <ligand>
        <name>dUMP</name>
        <dbReference type="ChEBI" id="CHEBI:246422"/>
        <note>ligand shared between dimeric partners</note>
    </ligand>
</feature>
<dbReference type="PANTHER" id="PTHR34934">
    <property type="entry name" value="FLAVIN-DEPENDENT THYMIDYLATE SYNTHASE"/>
    <property type="match status" value="1"/>
</dbReference>
<feature type="binding site" evidence="1">
    <location>
        <begin position="76"/>
        <end position="79"/>
    </location>
    <ligand>
        <name>dUMP</name>
        <dbReference type="ChEBI" id="CHEBI:246422"/>
        <note>ligand shared between dimeric partners</note>
    </ligand>
</feature>
<dbReference type="Proteomes" id="UP000652307">
    <property type="component" value="Unassembled WGS sequence"/>
</dbReference>
<keyword evidence="1 2" id="KW-0489">Methyltransferase</keyword>
<comment type="pathway">
    <text evidence="1">Pyrimidine metabolism; dTTP biosynthesis.</text>
</comment>
<sequence length="272" mass="32082">MKVTLISYTKECEKLIAVAAKQTITQKEFSESWNEMKEDEKKEWLKETMSRGHTSPWEHCTYTFLIEDVSRVLTHQLVRHRLASYSQLSQRYKRIKEIENYYVIPKSILKKGDKALEKYINSIKKSFEEYQELINMGMPPEDARYVLPQAVKTKIVVTMNARELLNFFGLRMCMKAQWEIRALAWNIYYIVKSIHPDLWKFVGPRCLQLENMARMKPIELEELLKNDNINLIIEKCPEGVARENIKLCVRTALNDIREFLESANPNNGENKI</sequence>
<dbReference type="EMBL" id="JADEZV010000003">
    <property type="protein sequence ID" value="MBE9391499.1"/>
    <property type="molecule type" value="Genomic_DNA"/>
</dbReference>
<dbReference type="InterPro" id="IPR036098">
    <property type="entry name" value="Thymidylate_synthase_ThyX_sf"/>
</dbReference>
<feature type="binding site" evidence="1">
    <location>
        <position position="166"/>
    </location>
    <ligand>
        <name>FAD</name>
        <dbReference type="ChEBI" id="CHEBI:57692"/>
        <note>ligand shared between neighboring subunits</note>
    </ligand>
</feature>
<feature type="binding site" evidence="1">
    <location>
        <position position="87"/>
    </location>
    <ligand>
        <name>FAD</name>
        <dbReference type="ChEBI" id="CHEBI:57692"/>
        <note>ligand shared between neighboring subunits</note>
    </ligand>
</feature>
<proteinExistence type="inferred from homology"/>
<reference evidence="2" key="1">
    <citation type="submission" date="2020-10" db="EMBL/GenBank/DDBJ databases">
        <title>Fervidococcus fontis strain 3639Fd - the first crenarchaeon capable of growth on lipids.</title>
        <authorList>
            <person name="Kochetkova T.V."/>
            <person name="Elcheninov A.G."/>
            <person name="Toschakov S.V."/>
            <person name="Kublanov I.V."/>
        </authorList>
    </citation>
    <scope>NUCLEOTIDE SEQUENCE</scope>
    <source>
        <strain evidence="2">3639Fd</strain>
    </source>
</reference>
<evidence type="ECO:0000313" key="2">
    <source>
        <dbReference type="EMBL" id="MBE9391499.1"/>
    </source>
</evidence>
<dbReference type="EC" id="2.1.1.148" evidence="1"/>
<dbReference type="Pfam" id="PF02511">
    <property type="entry name" value="Thy1"/>
    <property type="match status" value="1"/>
</dbReference>
<feature type="binding site" description="in other chain" evidence="1">
    <location>
        <position position="144"/>
    </location>
    <ligand>
        <name>dUMP</name>
        <dbReference type="ChEBI" id="CHEBI:246422"/>
        <note>ligand shared between dimeric partners</note>
    </ligand>
</feature>
<evidence type="ECO:0000313" key="3">
    <source>
        <dbReference type="Proteomes" id="UP000652307"/>
    </source>
</evidence>
<feature type="active site" description="Involved in ionization of N3 of dUMP, leading to its activation" evidence="1">
    <location>
        <position position="171"/>
    </location>
</feature>
<keyword evidence="1" id="KW-0274">FAD</keyword>
<protein>
    <recommendedName>
        <fullName evidence="1">Flavin-dependent thymidylate synthase</fullName>
        <shortName evidence="1">FDTS</shortName>
        <ecNumber evidence="1">2.1.1.148</ecNumber>
    </recommendedName>
    <alternativeName>
        <fullName evidence="1">FAD-dependent thymidylate synthase</fullName>
    </alternativeName>
    <alternativeName>
        <fullName evidence="1">Thymidylate synthase ThyX</fullName>
        <shortName evidence="1">TS</shortName>
        <shortName evidence="1">TSase</shortName>
    </alternativeName>
</protein>
<dbReference type="GO" id="GO:0032259">
    <property type="term" value="P:methylation"/>
    <property type="evidence" value="ECO:0007669"/>
    <property type="project" value="UniProtKB-KW"/>
</dbReference>
<dbReference type="GO" id="GO:0006235">
    <property type="term" value="P:dTTP biosynthetic process"/>
    <property type="evidence" value="ECO:0007669"/>
    <property type="project" value="UniProtKB-UniRule"/>
</dbReference>